<dbReference type="EMBL" id="LS999521">
    <property type="protein sequence ID" value="VAX44414.1"/>
    <property type="molecule type" value="Genomic_DNA"/>
</dbReference>
<evidence type="ECO:0000313" key="3">
    <source>
        <dbReference type="Proteomes" id="UP000294355"/>
    </source>
</evidence>
<dbReference type="Proteomes" id="UP000294355">
    <property type="component" value="Chromosome"/>
</dbReference>
<name>A0A446ZIQ1_ACICA</name>
<dbReference type="PROSITE" id="PS51257">
    <property type="entry name" value="PROKAR_LIPOPROTEIN"/>
    <property type="match status" value="1"/>
</dbReference>
<proteinExistence type="predicted"/>
<dbReference type="OrthoDB" id="6693140at2"/>
<feature type="signal peptide" evidence="1">
    <location>
        <begin position="1"/>
        <end position="21"/>
    </location>
</feature>
<feature type="chain" id="PRO_5019051114" description="Lipoprotein" evidence="1">
    <location>
        <begin position="22"/>
        <end position="162"/>
    </location>
</feature>
<protein>
    <recommendedName>
        <fullName evidence="4">Lipoprotein</fullName>
    </recommendedName>
</protein>
<dbReference type="RefSeq" id="WP_133973224.1">
    <property type="nucleotide sequence ID" value="NZ_LS999521.1"/>
</dbReference>
<dbReference type="AlphaFoldDB" id="A0A446ZIQ1"/>
<gene>
    <name evidence="2" type="ORF">AC2117_01596</name>
</gene>
<organism evidence="2 3">
    <name type="scientific">Acinetobacter calcoaceticus</name>
    <dbReference type="NCBI Taxonomy" id="471"/>
    <lineage>
        <taxon>Bacteria</taxon>
        <taxon>Pseudomonadati</taxon>
        <taxon>Pseudomonadota</taxon>
        <taxon>Gammaproteobacteria</taxon>
        <taxon>Moraxellales</taxon>
        <taxon>Moraxellaceae</taxon>
        <taxon>Acinetobacter</taxon>
        <taxon>Acinetobacter calcoaceticus/baumannii complex</taxon>
    </lineage>
</organism>
<accession>A0A446ZIQ1</accession>
<keyword evidence="1" id="KW-0732">Signal</keyword>
<sequence precursor="true">MKITLIPILLLSCLFLTSCKASTDKEDINNYVKVDLKNYATDNYRLIIEANKNVNSEPALKNSLFNNSYVKLETSRSLLNEQYSDWVKGLDKNGFDYGDLNTICWMTVFMENYVNNVEGPYKSQLKDETLNDVHSLYGERQKIIKLRDSKDKTARNFVEVCE</sequence>
<evidence type="ECO:0008006" key="4">
    <source>
        <dbReference type="Google" id="ProtNLM"/>
    </source>
</evidence>
<evidence type="ECO:0000313" key="2">
    <source>
        <dbReference type="EMBL" id="VAX44414.1"/>
    </source>
</evidence>
<evidence type="ECO:0000256" key="1">
    <source>
        <dbReference type="SAM" id="SignalP"/>
    </source>
</evidence>
<reference evidence="2 3" key="1">
    <citation type="submission" date="2018-08" db="EMBL/GenBank/DDBJ databases">
        <authorList>
            <person name="Gonzaga-Molto A."/>
        </authorList>
    </citation>
    <scope>NUCLEOTIDE SEQUENCE [LARGE SCALE GENOMIC DNA]</scope>
    <source>
        <strain evidence="2">Acinetobacter calcoaceticus str. 2117</strain>
    </source>
</reference>